<comment type="caution">
    <text evidence="7">The sequence shown here is derived from an EMBL/GenBank/DDBJ whole genome shotgun (WGS) entry which is preliminary data.</text>
</comment>
<keyword evidence="6" id="KW-0460">Magnesium</keyword>
<dbReference type="Gene3D" id="3.40.50.1000">
    <property type="entry name" value="HAD superfamily/HAD-like"/>
    <property type="match status" value="1"/>
</dbReference>
<dbReference type="RefSeq" id="WP_431307591.1">
    <property type="nucleotide sequence ID" value="NZ_BSOY01000042.1"/>
</dbReference>
<accession>A0ABQ6BJM7</accession>
<feature type="binding site" evidence="6">
    <location>
        <position position="16"/>
    </location>
    <ligand>
        <name>Mg(2+)</name>
        <dbReference type="ChEBI" id="CHEBI:18420"/>
    </ligand>
</feature>
<dbReference type="InterPro" id="IPR023198">
    <property type="entry name" value="PGP-like_dom2"/>
</dbReference>
<sequence>MRIRDLEGWTIAFDLDGTLVDSAPDLIGTLNRMLAPRGYPPVPLSSARHLVGHGARALLRHGFAEAGAVWDEVAEPELFDLFIDDYVAHIADDSQAFDGVVETLDHLAARGALLCVATNKRTDLAVALIDALGLARHFVVVAGPDLVSARKPDGAHVREAVQLAGGDPARAVMVGDATTDTGSARAAGVPCVVAGFGYNDAPLAELGGDIVIDCFPELIAAVETLHRMATQSAALAPEAAAI</sequence>
<keyword evidence="6" id="KW-0378">Hydrolase</keyword>
<protein>
    <recommendedName>
        <fullName evidence="5 6">Phosphoglycolate phosphatase</fullName>
        <shortName evidence="6">PGP</shortName>
        <shortName evidence="6">PGPase</shortName>
        <ecNumber evidence="5 6">3.1.3.18</ecNumber>
    </recommendedName>
</protein>
<reference evidence="8" key="1">
    <citation type="journal article" date="2019" name="Int. J. Syst. Evol. Microbiol.">
        <title>The Global Catalogue of Microorganisms (GCM) 10K type strain sequencing project: providing services to taxonomists for standard genome sequencing and annotation.</title>
        <authorList>
            <consortium name="The Broad Institute Genomics Platform"/>
            <consortium name="The Broad Institute Genome Sequencing Center for Infectious Disease"/>
            <person name="Wu L."/>
            <person name="Ma J."/>
        </authorList>
    </citation>
    <scope>NUCLEOTIDE SEQUENCE [LARGE SCALE GENOMIC DNA]</scope>
    <source>
        <strain evidence="8">NBRC 110107</strain>
    </source>
</reference>
<gene>
    <name evidence="7" type="primary">gph</name>
    <name evidence="7" type="ORF">GCM10007859_19220</name>
</gene>
<keyword evidence="6" id="KW-0479">Metal-binding</keyword>
<evidence type="ECO:0000256" key="2">
    <source>
        <dbReference type="ARBA" id="ARBA00001946"/>
    </source>
</evidence>
<dbReference type="SUPFAM" id="SSF56784">
    <property type="entry name" value="HAD-like"/>
    <property type="match status" value="1"/>
</dbReference>
<comment type="pathway">
    <text evidence="3 6">Organic acid metabolism; glycolate biosynthesis; glycolate from 2-phosphoglycolate: step 1/1.</text>
</comment>
<feature type="active site" description="Nucleophile" evidence="6">
    <location>
        <position position="14"/>
    </location>
</feature>
<feature type="binding site" evidence="6">
    <location>
        <position position="14"/>
    </location>
    <ligand>
        <name>Mg(2+)</name>
        <dbReference type="ChEBI" id="CHEBI:18420"/>
    </ligand>
</feature>
<dbReference type="Gene3D" id="1.10.150.240">
    <property type="entry name" value="Putative phosphatase, domain 2"/>
    <property type="match status" value="1"/>
</dbReference>
<comment type="catalytic activity">
    <reaction evidence="1 6">
        <text>2-phosphoglycolate + H2O = glycolate + phosphate</text>
        <dbReference type="Rhea" id="RHEA:14369"/>
        <dbReference type="ChEBI" id="CHEBI:15377"/>
        <dbReference type="ChEBI" id="CHEBI:29805"/>
        <dbReference type="ChEBI" id="CHEBI:43474"/>
        <dbReference type="ChEBI" id="CHEBI:58033"/>
        <dbReference type="EC" id="3.1.3.18"/>
    </reaction>
</comment>
<dbReference type="EMBL" id="BSOY01000042">
    <property type="protein sequence ID" value="GLS01904.1"/>
    <property type="molecule type" value="Genomic_DNA"/>
</dbReference>
<evidence type="ECO:0000313" key="8">
    <source>
        <dbReference type="Proteomes" id="UP001156921"/>
    </source>
</evidence>
<name>A0ABQ6BJM7_9CAUL</name>
<dbReference type="InterPro" id="IPR050155">
    <property type="entry name" value="HAD-like_hydrolase_sf"/>
</dbReference>
<evidence type="ECO:0000256" key="4">
    <source>
        <dbReference type="ARBA" id="ARBA00006171"/>
    </source>
</evidence>
<evidence type="ECO:0000256" key="6">
    <source>
        <dbReference type="HAMAP-Rule" id="MF_00495"/>
    </source>
</evidence>
<evidence type="ECO:0000313" key="7">
    <source>
        <dbReference type="EMBL" id="GLS01904.1"/>
    </source>
</evidence>
<dbReference type="InterPro" id="IPR041492">
    <property type="entry name" value="HAD_2"/>
</dbReference>
<dbReference type="Proteomes" id="UP001156921">
    <property type="component" value="Unassembled WGS sequence"/>
</dbReference>
<organism evidence="7 8">
    <name type="scientific">Brevundimonas denitrificans</name>
    <dbReference type="NCBI Taxonomy" id="1443434"/>
    <lineage>
        <taxon>Bacteria</taxon>
        <taxon>Pseudomonadati</taxon>
        <taxon>Pseudomonadota</taxon>
        <taxon>Alphaproteobacteria</taxon>
        <taxon>Caulobacterales</taxon>
        <taxon>Caulobacteraceae</taxon>
        <taxon>Brevundimonas</taxon>
    </lineage>
</organism>
<keyword evidence="6" id="KW-0119">Carbohydrate metabolism</keyword>
<dbReference type="InterPro" id="IPR036412">
    <property type="entry name" value="HAD-like_sf"/>
</dbReference>
<comment type="function">
    <text evidence="6">Specifically catalyzes the dephosphorylation of 2-phosphoglycolate. Is involved in the dissimilation of the intracellular 2-phosphoglycolate formed during the DNA repair of 3'-phosphoglycolate ends, a major class of DNA lesions induced by oxidative stress.</text>
</comment>
<dbReference type="InterPro" id="IPR023214">
    <property type="entry name" value="HAD_sf"/>
</dbReference>
<comment type="similarity">
    <text evidence="4 6">Belongs to the HAD-like hydrolase superfamily. CbbY/CbbZ/Gph/YieH family.</text>
</comment>
<dbReference type="HAMAP" id="MF_00495">
    <property type="entry name" value="GPH_hydrolase_bact"/>
    <property type="match status" value="1"/>
</dbReference>
<feature type="binding site" evidence="6">
    <location>
        <position position="176"/>
    </location>
    <ligand>
        <name>Mg(2+)</name>
        <dbReference type="ChEBI" id="CHEBI:18420"/>
    </ligand>
</feature>
<evidence type="ECO:0000256" key="5">
    <source>
        <dbReference type="ARBA" id="ARBA00013078"/>
    </source>
</evidence>
<dbReference type="EC" id="3.1.3.18" evidence="5 6"/>
<dbReference type="PANTHER" id="PTHR43434:SF1">
    <property type="entry name" value="PHOSPHOGLYCOLATE PHOSPHATASE"/>
    <property type="match status" value="1"/>
</dbReference>
<dbReference type="Pfam" id="PF13419">
    <property type="entry name" value="HAD_2"/>
    <property type="match status" value="1"/>
</dbReference>
<dbReference type="InterPro" id="IPR037512">
    <property type="entry name" value="PGPase_prok"/>
</dbReference>
<evidence type="ECO:0000256" key="1">
    <source>
        <dbReference type="ARBA" id="ARBA00000830"/>
    </source>
</evidence>
<keyword evidence="8" id="KW-1185">Reference proteome</keyword>
<evidence type="ECO:0000256" key="3">
    <source>
        <dbReference type="ARBA" id="ARBA00004818"/>
    </source>
</evidence>
<comment type="cofactor">
    <cofactor evidence="2 6">
        <name>Mg(2+)</name>
        <dbReference type="ChEBI" id="CHEBI:18420"/>
    </cofactor>
</comment>
<dbReference type="PANTHER" id="PTHR43434">
    <property type="entry name" value="PHOSPHOGLYCOLATE PHOSPHATASE"/>
    <property type="match status" value="1"/>
</dbReference>
<proteinExistence type="inferred from homology"/>
<dbReference type="SFLD" id="SFLDG01129">
    <property type="entry name" value="C1.5:_HAD__Beta-PGM__Phosphata"/>
    <property type="match status" value="1"/>
</dbReference>
<dbReference type="SFLD" id="SFLDS00003">
    <property type="entry name" value="Haloacid_Dehalogenase"/>
    <property type="match status" value="1"/>
</dbReference>